<evidence type="ECO:0000259" key="8">
    <source>
        <dbReference type="Pfam" id="PF02558"/>
    </source>
</evidence>
<keyword evidence="3 6" id="KW-0521">NADP</keyword>
<dbReference type="PANTHER" id="PTHR43765">
    <property type="entry name" value="2-DEHYDROPANTOATE 2-REDUCTASE-RELATED"/>
    <property type="match status" value="1"/>
</dbReference>
<evidence type="ECO:0000313" key="11">
    <source>
        <dbReference type="Proteomes" id="UP000654370"/>
    </source>
</evidence>
<dbReference type="InterPro" id="IPR050838">
    <property type="entry name" value="Ketopantoate_reductase"/>
</dbReference>
<dbReference type="AlphaFoldDB" id="A0A8H7UP70"/>
<evidence type="ECO:0000256" key="3">
    <source>
        <dbReference type="ARBA" id="ARBA00022857"/>
    </source>
</evidence>
<reference evidence="10" key="1">
    <citation type="submission" date="2020-12" db="EMBL/GenBank/DDBJ databases">
        <title>Metabolic potential, ecology and presence of endohyphal bacteria is reflected in genomic diversity of Mucoromycotina.</title>
        <authorList>
            <person name="Muszewska A."/>
            <person name="Okrasinska A."/>
            <person name="Steczkiewicz K."/>
            <person name="Drgas O."/>
            <person name="Orlowska M."/>
            <person name="Perlinska-Lenart U."/>
            <person name="Aleksandrzak-Piekarczyk T."/>
            <person name="Szatraj K."/>
            <person name="Zielenkiewicz U."/>
            <person name="Pilsyk S."/>
            <person name="Malc E."/>
            <person name="Mieczkowski P."/>
            <person name="Kruszewska J.S."/>
            <person name="Biernat P."/>
            <person name="Pawlowska J."/>
        </authorList>
    </citation>
    <scope>NUCLEOTIDE SEQUENCE</scope>
    <source>
        <strain evidence="10">WA0000067209</strain>
    </source>
</reference>
<dbReference type="SUPFAM" id="SSF48179">
    <property type="entry name" value="6-phosphogluconate dehydrogenase C-terminal domain-like"/>
    <property type="match status" value="1"/>
</dbReference>
<proteinExistence type="inferred from homology"/>
<evidence type="ECO:0000256" key="2">
    <source>
        <dbReference type="ARBA" id="ARBA00013014"/>
    </source>
</evidence>
<dbReference type="EMBL" id="JAEPQZ010000001">
    <property type="protein sequence ID" value="KAG2185979.1"/>
    <property type="molecule type" value="Genomic_DNA"/>
</dbReference>
<evidence type="ECO:0000313" key="10">
    <source>
        <dbReference type="EMBL" id="KAG2185979.1"/>
    </source>
</evidence>
<evidence type="ECO:0000256" key="6">
    <source>
        <dbReference type="RuleBase" id="RU362068"/>
    </source>
</evidence>
<feature type="domain" description="Ketopantoate reductase N-terminal" evidence="8">
    <location>
        <begin position="4"/>
        <end position="150"/>
    </location>
</feature>
<dbReference type="GO" id="GO:0005739">
    <property type="term" value="C:mitochondrion"/>
    <property type="evidence" value="ECO:0007669"/>
    <property type="project" value="TreeGrafter"/>
</dbReference>
<dbReference type="SUPFAM" id="SSF51735">
    <property type="entry name" value="NAD(P)-binding Rossmann-fold domains"/>
    <property type="match status" value="1"/>
</dbReference>
<dbReference type="InterPro" id="IPR036291">
    <property type="entry name" value="NAD(P)-bd_dom_sf"/>
</dbReference>
<dbReference type="EC" id="1.1.1.169" evidence="2 6"/>
<keyword evidence="4 6" id="KW-0560">Oxidoreductase</keyword>
<evidence type="ECO:0000256" key="5">
    <source>
        <dbReference type="ARBA" id="ARBA00032024"/>
    </source>
</evidence>
<dbReference type="GO" id="GO:0015940">
    <property type="term" value="P:pantothenate biosynthetic process"/>
    <property type="evidence" value="ECO:0007669"/>
    <property type="project" value="InterPro"/>
</dbReference>
<dbReference type="NCBIfam" id="TIGR00745">
    <property type="entry name" value="apbA_panE"/>
    <property type="match status" value="1"/>
</dbReference>
<dbReference type="InterPro" id="IPR013752">
    <property type="entry name" value="KPA_reductase"/>
</dbReference>
<comment type="catalytic activity">
    <reaction evidence="6">
        <text>(R)-pantoate + NADP(+) = 2-dehydropantoate + NADPH + H(+)</text>
        <dbReference type="Rhea" id="RHEA:16233"/>
        <dbReference type="ChEBI" id="CHEBI:11561"/>
        <dbReference type="ChEBI" id="CHEBI:15378"/>
        <dbReference type="ChEBI" id="CHEBI:15980"/>
        <dbReference type="ChEBI" id="CHEBI:57783"/>
        <dbReference type="ChEBI" id="CHEBI:58349"/>
        <dbReference type="EC" id="1.1.1.169"/>
    </reaction>
</comment>
<dbReference type="GO" id="GO:0008677">
    <property type="term" value="F:2-dehydropantoate 2-reductase activity"/>
    <property type="evidence" value="ECO:0007669"/>
    <property type="project" value="UniProtKB-EC"/>
</dbReference>
<name>A0A8H7UP70_MORIS</name>
<dbReference type="Gene3D" id="1.10.1040.10">
    <property type="entry name" value="N-(1-d-carboxylethyl)-l-norvaline Dehydrogenase, domain 2"/>
    <property type="match status" value="1"/>
</dbReference>
<organism evidence="10 11">
    <name type="scientific">Mortierella isabellina</name>
    <name type="common">Filamentous fungus</name>
    <name type="synonym">Umbelopsis isabellina</name>
    <dbReference type="NCBI Taxonomy" id="91625"/>
    <lineage>
        <taxon>Eukaryota</taxon>
        <taxon>Fungi</taxon>
        <taxon>Fungi incertae sedis</taxon>
        <taxon>Mucoromycota</taxon>
        <taxon>Mucoromycotina</taxon>
        <taxon>Umbelopsidomycetes</taxon>
        <taxon>Umbelopsidales</taxon>
        <taxon>Umbelopsidaceae</taxon>
        <taxon>Umbelopsis</taxon>
    </lineage>
</organism>
<feature type="chain" id="PRO_5034695448" description="2-dehydropantoate 2-reductase" evidence="7">
    <location>
        <begin position="22"/>
        <end position="308"/>
    </location>
</feature>
<dbReference type="PANTHER" id="PTHR43765:SF2">
    <property type="entry name" value="2-DEHYDROPANTOATE 2-REDUCTASE"/>
    <property type="match status" value="1"/>
</dbReference>
<comment type="similarity">
    <text evidence="1 6">Belongs to the ketopantoate reductase family.</text>
</comment>
<keyword evidence="7" id="KW-0732">Signal</keyword>
<keyword evidence="11" id="KW-1185">Reference proteome</keyword>
<dbReference type="Proteomes" id="UP000654370">
    <property type="component" value="Unassembled WGS sequence"/>
</dbReference>
<evidence type="ECO:0000259" key="9">
    <source>
        <dbReference type="Pfam" id="PF08546"/>
    </source>
</evidence>
<comment type="caution">
    <text evidence="10">The sequence shown here is derived from an EMBL/GenBank/DDBJ whole genome shotgun (WGS) entry which is preliminary data.</text>
</comment>
<dbReference type="Gene3D" id="3.40.50.720">
    <property type="entry name" value="NAD(P)-binding Rossmann-like Domain"/>
    <property type="match status" value="1"/>
</dbReference>
<dbReference type="InterPro" id="IPR008927">
    <property type="entry name" value="6-PGluconate_DH-like_C_sf"/>
</dbReference>
<feature type="domain" description="Ketopantoate reductase C-terminal" evidence="9">
    <location>
        <begin position="184"/>
        <end position="303"/>
    </location>
</feature>
<dbReference type="Pfam" id="PF08546">
    <property type="entry name" value="ApbA_C"/>
    <property type="match status" value="1"/>
</dbReference>
<feature type="signal peptide" evidence="7">
    <location>
        <begin position="1"/>
        <end position="21"/>
    </location>
</feature>
<evidence type="ECO:0000256" key="4">
    <source>
        <dbReference type="ARBA" id="ARBA00023002"/>
    </source>
</evidence>
<dbReference type="GO" id="GO:0050661">
    <property type="term" value="F:NADP binding"/>
    <property type="evidence" value="ECO:0007669"/>
    <property type="project" value="TreeGrafter"/>
</dbReference>
<gene>
    <name evidence="10" type="ORF">INT43_002417</name>
</gene>
<sequence length="308" mass="33892">MPRFHVVGAGAIGCLVSAILAENGHRVTLIVRQAEQCQLFHGIKYRKSSTAAPKLIQTGLDVEIANSSSSIDNLIVATKAQHSAAALASLKHRWLPSTTAIFLENGMSWQDSLTKSGLSLDNIILGVNKHGVERCGPFDIVHHNWEGGMDLAAALSAPVKTTDILTELSKIRNLNINVLRWADLLDQKVNKLVVNACINPLTAILNVQNGQLLQREDTVALMRSICDEAAQVFEGKDSDYFFKQVEQVCHQTHLNTSSMLQDIKHGRTTEISAINEWLCKTALCQQNLRLPVNETLIRLVKSKTTNSN</sequence>
<protein>
    <recommendedName>
        <fullName evidence="2 6">2-dehydropantoate 2-reductase</fullName>
        <ecNumber evidence="2 6">1.1.1.169</ecNumber>
    </recommendedName>
    <alternativeName>
        <fullName evidence="5 6">Ketopantoate reductase</fullName>
    </alternativeName>
</protein>
<dbReference type="InterPro" id="IPR003710">
    <property type="entry name" value="ApbA"/>
</dbReference>
<dbReference type="Pfam" id="PF02558">
    <property type="entry name" value="ApbA"/>
    <property type="match status" value="1"/>
</dbReference>
<dbReference type="InterPro" id="IPR013328">
    <property type="entry name" value="6PGD_dom2"/>
</dbReference>
<dbReference type="InterPro" id="IPR013332">
    <property type="entry name" value="KPR_N"/>
</dbReference>
<dbReference type="OrthoDB" id="73846at2759"/>
<comment type="function">
    <text evidence="6">Catalyzes the NADPH-dependent reduction of ketopantoate into pantoic acid.</text>
</comment>
<evidence type="ECO:0000256" key="1">
    <source>
        <dbReference type="ARBA" id="ARBA00007870"/>
    </source>
</evidence>
<accession>A0A8H7UP70</accession>
<evidence type="ECO:0000256" key="7">
    <source>
        <dbReference type="SAM" id="SignalP"/>
    </source>
</evidence>